<dbReference type="InterPro" id="IPR003660">
    <property type="entry name" value="HAMP_dom"/>
</dbReference>
<dbReference type="SMART" id="SM00283">
    <property type="entry name" value="MA"/>
    <property type="match status" value="1"/>
</dbReference>
<protein>
    <submittedName>
        <fullName evidence="13">Methyl-accepting chemotaxis protein</fullName>
    </submittedName>
</protein>
<feature type="domain" description="HAMP" evidence="12">
    <location>
        <begin position="209"/>
        <end position="261"/>
    </location>
</feature>
<evidence type="ECO:0000259" key="12">
    <source>
        <dbReference type="PROSITE" id="PS50885"/>
    </source>
</evidence>
<dbReference type="SMART" id="SM01049">
    <property type="entry name" value="Cache_2"/>
    <property type="match status" value="1"/>
</dbReference>
<organism evidence="13 14">
    <name type="scientific">Zooshikella ganghwensis</name>
    <dbReference type="NCBI Taxonomy" id="202772"/>
    <lineage>
        <taxon>Bacteria</taxon>
        <taxon>Pseudomonadati</taxon>
        <taxon>Pseudomonadota</taxon>
        <taxon>Gammaproteobacteria</taxon>
        <taxon>Oceanospirillales</taxon>
        <taxon>Zooshikellaceae</taxon>
        <taxon>Zooshikella</taxon>
    </lineage>
</organism>
<dbReference type="AlphaFoldDB" id="A0A4P9VME9"/>
<evidence type="ECO:0000256" key="1">
    <source>
        <dbReference type="ARBA" id="ARBA00004651"/>
    </source>
</evidence>
<evidence type="ECO:0000256" key="4">
    <source>
        <dbReference type="ARBA" id="ARBA00022989"/>
    </source>
</evidence>
<accession>A0A4P9VME9</accession>
<dbReference type="CDD" id="cd06225">
    <property type="entry name" value="HAMP"/>
    <property type="match status" value="1"/>
</dbReference>
<feature type="transmembrane region" description="Helical" evidence="10">
    <location>
        <begin position="188"/>
        <end position="208"/>
    </location>
</feature>
<reference evidence="13 14" key="1">
    <citation type="submission" date="2017-04" db="EMBL/GenBank/DDBJ databases">
        <title>Draft genome sequence of Zooshikella ganghwensis VG4 isolated from Red Sea sediments.</title>
        <authorList>
            <person name="Rehman Z."/>
            <person name="Alam I."/>
            <person name="Kamau A."/>
            <person name="Bajic V."/>
            <person name="Leiknes T."/>
        </authorList>
    </citation>
    <scope>NUCLEOTIDE SEQUENCE [LARGE SCALE GENOMIC DNA]</scope>
    <source>
        <strain evidence="13 14">VG4</strain>
    </source>
</reference>
<dbReference type="GO" id="GO:0005886">
    <property type="term" value="C:plasma membrane"/>
    <property type="evidence" value="ECO:0007669"/>
    <property type="project" value="UniProtKB-SubCell"/>
</dbReference>
<feature type="domain" description="Methyl-accepting transducer" evidence="11">
    <location>
        <begin position="266"/>
        <end position="502"/>
    </location>
</feature>
<feature type="coiled-coil region" evidence="9">
    <location>
        <begin position="484"/>
        <end position="511"/>
    </location>
</feature>
<comment type="subcellular location">
    <subcellularLocation>
        <location evidence="1">Cell membrane</location>
        <topology evidence="1">Multi-pass membrane protein</topology>
    </subcellularLocation>
</comment>
<dbReference type="InterPro" id="IPR004089">
    <property type="entry name" value="MCPsignal_dom"/>
</dbReference>
<dbReference type="EMBL" id="NDXW01000001">
    <property type="protein sequence ID" value="RDH44523.1"/>
    <property type="molecule type" value="Genomic_DNA"/>
</dbReference>
<dbReference type="InterPro" id="IPR033480">
    <property type="entry name" value="sCache_2"/>
</dbReference>
<dbReference type="Pfam" id="PF17200">
    <property type="entry name" value="sCache_2"/>
    <property type="match status" value="1"/>
</dbReference>
<dbReference type="Pfam" id="PF00015">
    <property type="entry name" value="MCPsignal"/>
    <property type="match status" value="1"/>
</dbReference>
<name>A0A4P9VME9_9GAMM</name>
<evidence type="ECO:0000256" key="7">
    <source>
        <dbReference type="ARBA" id="ARBA00029447"/>
    </source>
</evidence>
<dbReference type="PRINTS" id="PR00260">
    <property type="entry name" value="CHEMTRNSDUCR"/>
</dbReference>
<dbReference type="GO" id="GO:0007165">
    <property type="term" value="P:signal transduction"/>
    <property type="evidence" value="ECO:0007669"/>
    <property type="project" value="UniProtKB-KW"/>
</dbReference>
<proteinExistence type="inferred from homology"/>
<comment type="caution">
    <text evidence="13">The sequence shown here is derived from an EMBL/GenBank/DDBJ whole genome shotgun (WGS) entry which is preliminary data.</text>
</comment>
<dbReference type="GO" id="GO:0004888">
    <property type="term" value="F:transmembrane signaling receptor activity"/>
    <property type="evidence" value="ECO:0007669"/>
    <property type="project" value="InterPro"/>
</dbReference>
<gene>
    <name evidence="13" type="ORF">B9G39_14360</name>
</gene>
<evidence type="ECO:0000259" key="11">
    <source>
        <dbReference type="PROSITE" id="PS50111"/>
    </source>
</evidence>
<keyword evidence="6 8" id="KW-0807">Transducer</keyword>
<keyword evidence="2" id="KW-1003">Cell membrane</keyword>
<dbReference type="PROSITE" id="PS50885">
    <property type="entry name" value="HAMP"/>
    <property type="match status" value="1"/>
</dbReference>
<evidence type="ECO:0000313" key="14">
    <source>
        <dbReference type="Proteomes" id="UP000257039"/>
    </source>
</evidence>
<dbReference type="SUPFAM" id="SSF58104">
    <property type="entry name" value="Methyl-accepting chemotaxis protein (MCP) signaling domain"/>
    <property type="match status" value="1"/>
</dbReference>
<dbReference type="FunFam" id="1.10.287.950:FF:000001">
    <property type="entry name" value="Methyl-accepting chemotaxis sensory transducer"/>
    <property type="match status" value="1"/>
</dbReference>
<dbReference type="PANTHER" id="PTHR32089">
    <property type="entry name" value="METHYL-ACCEPTING CHEMOTAXIS PROTEIN MCPB"/>
    <property type="match status" value="1"/>
</dbReference>
<dbReference type="Gene3D" id="3.30.450.20">
    <property type="entry name" value="PAS domain"/>
    <property type="match status" value="1"/>
</dbReference>
<dbReference type="Proteomes" id="UP000257039">
    <property type="component" value="Unassembled WGS sequence"/>
</dbReference>
<dbReference type="PROSITE" id="PS50111">
    <property type="entry name" value="CHEMOTAXIS_TRANSDUC_2"/>
    <property type="match status" value="1"/>
</dbReference>
<keyword evidence="4 10" id="KW-1133">Transmembrane helix</keyword>
<evidence type="ECO:0000256" key="2">
    <source>
        <dbReference type="ARBA" id="ARBA00022475"/>
    </source>
</evidence>
<dbReference type="Gene3D" id="1.10.287.950">
    <property type="entry name" value="Methyl-accepting chemotaxis protein"/>
    <property type="match status" value="1"/>
</dbReference>
<dbReference type="InterPro" id="IPR004090">
    <property type="entry name" value="Chemotax_Me-accpt_rcpt"/>
</dbReference>
<evidence type="ECO:0000256" key="8">
    <source>
        <dbReference type="PROSITE-ProRule" id="PRU00284"/>
    </source>
</evidence>
<dbReference type="Pfam" id="PF00672">
    <property type="entry name" value="HAMP"/>
    <property type="match status" value="1"/>
</dbReference>
<sequence>MDVRIGIAVKLTFILSLFALTTIALQVYSYYHQYQQMTLQRALQVKTLVESVHAISQHYYQQRTELGEAQAKQSALSAIRAMRYGQGNYFWINDTSNRMVMHPLNTDLQGKDMSNLKDPDGVPVVVEATRVALTGGDWFEYQWHRAGEGEQFFPKISYAQLFEPWGWVIGTGEYIDDIRNEFWSSVRVNGIAFGLLLVLVMAGSLWWVRRITQPVKAMVKVMKAVEQGDLQQQMQVVTQDEIGVLTGSFNSVVQSLQKMIGSLYQSVETLLTEANALRQESKATSDALSAHDHEVEQLVTAMQELQSTAQDVARNASLTADRTSQMVNAVSGGEQYVGQLQQHSQSLASELVDVSSAISQLDENMQKIAEFIHEINEISAQTNLLALNAAIEAARAGEKGRGFAVVADEVRSLASRTQDSTQLIQELISGFKNCLSSVVVAMNDNRQRSEQGVEHAVQTQNVFNSVVQDVQDVDSMNTQVATAAEEQVNVIAEMNTNLERIQQEASTSAENADKAFTHSENLDQQALMIQQQLARYQIG</sequence>
<dbReference type="SMART" id="SM00304">
    <property type="entry name" value="HAMP"/>
    <property type="match status" value="1"/>
</dbReference>
<keyword evidence="9" id="KW-0175">Coiled coil</keyword>
<keyword evidence="3 10" id="KW-0812">Transmembrane</keyword>
<keyword evidence="5 10" id="KW-0472">Membrane</keyword>
<dbReference type="CDD" id="cd11386">
    <property type="entry name" value="MCP_signal"/>
    <property type="match status" value="1"/>
</dbReference>
<evidence type="ECO:0000256" key="5">
    <source>
        <dbReference type="ARBA" id="ARBA00023136"/>
    </source>
</evidence>
<dbReference type="GO" id="GO:0006935">
    <property type="term" value="P:chemotaxis"/>
    <property type="evidence" value="ECO:0007669"/>
    <property type="project" value="InterPro"/>
</dbReference>
<keyword evidence="14" id="KW-1185">Reference proteome</keyword>
<evidence type="ECO:0000256" key="10">
    <source>
        <dbReference type="SAM" id="Phobius"/>
    </source>
</evidence>
<evidence type="ECO:0000313" key="13">
    <source>
        <dbReference type="EMBL" id="RDH44523.1"/>
    </source>
</evidence>
<dbReference type="PANTHER" id="PTHR32089:SF119">
    <property type="entry name" value="METHYL-ACCEPTING CHEMOTAXIS PROTEIN CTPL"/>
    <property type="match status" value="1"/>
</dbReference>
<evidence type="ECO:0000256" key="9">
    <source>
        <dbReference type="SAM" id="Coils"/>
    </source>
</evidence>
<evidence type="ECO:0000256" key="6">
    <source>
        <dbReference type="ARBA" id="ARBA00023224"/>
    </source>
</evidence>
<feature type="transmembrane region" description="Helical" evidence="10">
    <location>
        <begin position="12"/>
        <end position="31"/>
    </location>
</feature>
<evidence type="ECO:0000256" key="3">
    <source>
        <dbReference type="ARBA" id="ARBA00022692"/>
    </source>
</evidence>
<comment type="similarity">
    <text evidence="7">Belongs to the methyl-accepting chemotaxis (MCP) protein family.</text>
</comment>
<dbReference type="RefSeq" id="WP_094787659.1">
    <property type="nucleotide sequence ID" value="NZ_NDXW01000001.1"/>
</dbReference>